<proteinExistence type="predicted"/>
<protein>
    <submittedName>
        <fullName evidence="2">Carbon-nitrogen hydrolase</fullName>
    </submittedName>
</protein>
<evidence type="ECO:0000313" key="2">
    <source>
        <dbReference type="EMBL" id="BCN92910.1"/>
    </source>
</evidence>
<dbReference type="Proteomes" id="UP001054820">
    <property type="component" value="Chromosome"/>
</dbReference>
<dbReference type="PROSITE" id="PS50263">
    <property type="entry name" value="CN_HYDROLASE"/>
    <property type="match status" value="1"/>
</dbReference>
<dbReference type="RefSeq" id="WP_237263256.1">
    <property type="nucleotide sequence ID" value="NZ_AP024202.1"/>
</dbReference>
<organism evidence="2 3">
    <name type="scientific">Thiomicrorhabdus immobilis</name>
    <dbReference type="NCBI Taxonomy" id="2791037"/>
    <lineage>
        <taxon>Bacteria</taxon>
        <taxon>Pseudomonadati</taxon>
        <taxon>Pseudomonadota</taxon>
        <taxon>Gammaproteobacteria</taxon>
        <taxon>Thiotrichales</taxon>
        <taxon>Piscirickettsiaceae</taxon>
        <taxon>Thiomicrorhabdus</taxon>
    </lineage>
</organism>
<gene>
    <name evidence="2" type="ORF">THMIRHAM_06950</name>
</gene>
<dbReference type="SUPFAM" id="SSF56317">
    <property type="entry name" value="Carbon-nitrogen hydrolase"/>
    <property type="match status" value="1"/>
</dbReference>
<evidence type="ECO:0000313" key="3">
    <source>
        <dbReference type="Proteomes" id="UP001054820"/>
    </source>
</evidence>
<name>A0ABM7MC04_9GAMM</name>
<feature type="domain" description="CN hydrolase" evidence="1">
    <location>
        <begin position="3"/>
        <end position="245"/>
    </location>
</feature>
<dbReference type="InterPro" id="IPR052737">
    <property type="entry name" value="Omega-amidase_YafV"/>
</dbReference>
<reference evidence="2" key="1">
    <citation type="journal article" date="2022" name="Arch. Microbiol.">
        <title>Thiomicrorhabdus immobilis sp. nov., a mesophilic sulfur-oxidizing bacterium isolated from sediment of a brackish lake in northern Japan.</title>
        <authorList>
            <person name="Kojima H."/>
            <person name="Mochizuki J."/>
            <person name="Kanda M."/>
            <person name="Watanabe T."/>
            <person name="Fukui M."/>
        </authorList>
    </citation>
    <scope>NUCLEOTIDE SEQUENCE</scope>
    <source>
        <strain evidence="2">Am19</strain>
    </source>
</reference>
<dbReference type="PANTHER" id="PTHR47799">
    <property type="entry name" value="OMEGA-AMIDASE YAFV"/>
    <property type="match status" value="1"/>
</dbReference>
<dbReference type="EMBL" id="AP024202">
    <property type="protein sequence ID" value="BCN92910.1"/>
    <property type="molecule type" value="Genomic_DNA"/>
</dbReference>
<sequence length="264" mass="29693">MGLKLGIIQFDAVWQNTPVNLQHLKNSLVKQDWSTMDVLLLPEIFHAGFAMQPQLFAESIDGLVSQCLADLAMEYSVTIVAGVAQRRVRADCTGQQLSFFNNALVFDKSGEQTASYTKQTLFSYANEQQVYQAGHKSKIVEINGQPFGLFICYDLRFPELFRKIAKQVKGMIVLANWPESRQNHWESLLKARAIENQCFVIGVNRIGQDGNGLIYAGGSCVISPLGEVLAYADAEQTWLTGEIELQQVDEVREQFPFLEDMYVL</sequence>
<dbReference type="InterPro" id="IPR003010">
    <property type="entry name" value="C-N_Hydrolase"/>
</dbReference>
<keyword evidence="3" id="KW-1185">Reference proteome</keyword>
<dbReference type="Pfam" id="PF00795">
    <property type="entry name" value="CN_hydrolase"/>
    <property type="match status" value="1"/>
</dbReference>
<dbReference type="InterPro" id="IPR036526">
    <property type="entry name" value="C-N_Hydrolase_sf"/>
</dbReference>
<dbReference type="GO" id="GO:0016787">
    <property type="term" value="F:hydrolase activity"/>
    <property type="evidence" value="ECO:0007669"/>
    <property type="project" value="UniProtKB-KW"/>
</dbReference>
<accession>A0ABM7MC04</accession>
<dbReference type="PANTHER" id="PTHR47799:SF1">
    <property type="entry name" value="OMEGA-AMIDASE YAFV"/>
    <property type="match status" value="1"/>
</dbReference>
<keyword evidence="2" id="KW-0378">Hydrolase</keyword>
<evidence type="ECO:0000259" key="1">
    <source>
        <dbReference type="PROSITE" id="PS50263"/>
    </source>
</evidence>
<dbReference type="Gene3D" id="3.60.110.10">
    <property type="entry name" value="Carbon-nitrogen hydrolase"/>
    <property type="match status" value="1"/>
</dbReference>